<sequence length="53" mass="5660">MGQGLSCGASDEHGLFRAMQLGNLALHIGAANGQIEVGSSLCFRFFLCCWNDL</sequence>
<dbReference type="Proteomes" id="UP000238479">
    <property type="component" value="Chromosome 1"/>
</dbReference>
<keyword evidence="2" id="KW-1185">Reference proteome</keyword>
<protein>
    <submittedName>
        <fullName evidence="1">Uncharacterized protein</fullName>
    </submittedName>
</protein>
<gene>
    <name evidence="1" type="ORF">RchiOBHm_Chr1g0313891</name>
</gene>
<comment type="caution">
    <text evidence="1">The sequence shown here is derived from an EMBL/GenBank/DDBJ whole genome shotgun (WGS) entry which is preliminary data.</text>
</comment>
<dbReference type="EMBL" id="PDCK01000039">
    <property type="protein sequence ID" value="PRQ54465.1"/>
    <property type="molecule type" value="Genomic_DNA"/>
</dbReference>
<organism evidence="1 2">
    <name type="scientific">Rosa chinensis</name>
    <name type="common">China rose</name>
    <dbReference type="NCBI Taxonomy" id="74649"/>
    <lineage>
        <taxon>Eukaryota</taxon>
        <taxon>Viridiplantae</taxon>
        <taxon>Streptophyta</taxon>
        <taxon>Embryophyta</taxon>
        <taxon>Tracheophyta</taxon>
        <taxon>Spermatophyta</taxon>
        <taxon>Magnoliopsida</taxon>
        <taxon>eudicotyledons</taxon>
        <taxon>Gunneridae</taxon>
        <taxon>Pentapetalae</taxon>
        <taxon>rosids</taxon>
        <taxon>fabids</taxon>
        <taxon>Rosales</taxon>
        <taxon>Rosaceae</taxon>
        <taxon>Rosoideae</taxon>
        <taxon>Rosoideae incertae sedis</taxon>
        <taxon>Rosa</taxon>
    </lineage>
</organism>
<evidence type="ECO:0000313" key="1">
    <source>
        <dbReference type="EMBL" id="PRQ54465.1"/>
    </source>
</evidence>
<dbReference type="AlphaFoldDB" id="A0A2P6S724"/>
<proteinExistence type="predicted"/>
<name>A0A2P6S724_ROSCH</name>
<reference evidence="1 2" key="1">
    <citation type="journal article" date="2018" name="Nat. Genet.">
        <title>The Rosa genome provides new insights in the design of modern roses.</title>
        <authorList>
            <person name="Bendahmane M."/>
        </authorList>
    </citation>
    <scope>NUCLEOTIDE SEQUENCE [LARGE SCALE GENOMIC DNA]</scope>
    <source>
        <strain evidence="2">cv. Old Blush</strain>
    </source>
</reference>
<accession>A0A2P6S724</accession>
<evidence type="ECO:0000313" key="2">
    <source>
        <dbReference type="Proteomes" id="UP000238479"/>
    </source>
</evidence>
<dbReference type="Gramene" id="PRQ54465">
    <property type="protein sequence ID" value="PRQ54465"/>
    <property type="gene ID" value="RchiOBHm_Chr1g0313891"/>
</dbReference>